<evidence type="ECO:0000313" key="1">
    <source>
        <dbReference type="EMBL" id="CAF1151033.1"/>
    </source>
</evidence>
<gene>
    <name evidence="2" type="ORF">BYL167_LOCUS30147</name>
    <name evidence="1" type="ORF">CJN711_LOCUS9528</name>
</gene>
<dbReference type="EMBL" id="CAJNOV010003691">
    <property type="protein sequence ID" value="CAF1151033.1"/>
    <property type="molecule type" value="Genomic_DNA"/>
</dbReference>
<organism evidence="1 3">
    <name type="scientific">Rotaria magnacalcarata</name>
    <dbReference type="NCBI Taxonomy" id="392030"/>
    <lineage>
        <taxon>Eukaryota</taxon>
        <taxon>Metazoa</taxon>
        <taxon>Spiralia</taxon>
        <taxon>Gnathifera</taxon>
        <taxon>Rotifera</taxon>
        <taxon>Eurotatoria</taxon>
        <taxon>Bdelloidea</taxon>
        <taxon>Philodinida</taxon>
        <taxon>Philodinidae</taxon>
        <taxon>Rotaria</taxon>
    </lineage>
</organism>
<name>A0A814SRS6_9BILA</name>
<dbReference type="Proteomes" id="UP000663855">
    <property type="component" value="Unassembled WGS sequence"/>
</dbReference>
<dbReference type="AlphaFoldDB" id="A0A814SRS6"/>
<feature type="non-terminal residue" evidence="1">
    <location>
        <position position="21"/>
    </location>
</feature>
<protein>
    <submittedName>
        <fullName evidence="1">Uncharacterized protein</fullName>
    </submittedName>
</protein>
<comment type="caution">
    <text evidence="1">The sequence shown here is derived from an EMBL/GenBank/DDBJ whole genome shotgun (WGS) entry which is preliminary data.</text>
</comment>
<accession>A0A814SRS6</accession>
<sequence length="21" mass="2487">MKSLLVKDDLRFCTYRAKIEG</sequence>
<dbReference type="EMBL" id="CAJOBH010048387">
    <property type="protein sequence ID" value="CAF4366848.1"/>
    <property type="molecule type" value="Genomic_DNA"/>
</dbReference>
<evidence type="ECO:0000313" key="2">
    <source>
        <dbReference type="EMBL" id="CAF4366848.1"/>
    </source>
</evidence>
<evidence type="ECO:0000313" key="3">
    <source>
        <dbReference type="Proteomes" id="UP000663855"/>
    </source>
</evidence>
<reference evidence="1" key="1">
    <citation type="submission" date="2021-02" db="EMBL/GenBank/DDBJ databases">
        <authorList>
            <person name="Nowell W R."/>
        </authorList>
    </citation>
    <scope>NUCLEOTIDE SEQUENCE</scope>
</reference>
<dbReference type="Proteomes" id="UP000681967">
    <property type="component" value="Unassembled WGS sequence"/>
</dbReference>
<proteinExistence type="predicted"/>